<evidence type="ECO:0000313" key="2">
    <source>
        <dbReference type="EMBL" id="PTB72953.1"/>
    </source>
</evidence>
<reference evidence="2 3" key="1">
    <citation type="submission" date="2016-07" db="EMBL/GenBank/DDBJ databases">
        <title>Multiple horizontal gene transfer events from other fungi enriched the ability of initially mycotrophic Trichoderma (Ascomycota) to feed on dead plant biomass.</title>
        <authorList>
            <consortium name="DOE Joint Genome Institute"/>
            <person name="Aerts A."/>
            <person name="Atanasova L."/>
            <person name="Chenthamara K."/>
            <person name="Zhang J."/>
            <person name="Grujic M."/>
            <person name="Henrissat B."/>
            <person name="Kuo A."/>
            <person name="Salamov A."/>
            <person name="Lipzen A."/>
            <person name="Labutti K."/>
            <person name="Barry K."/>
            <person name="Miao Y."/>
            <person name="Rahimi M.J."/>
            <person name="Shen Q."/>
            <person name="Grigoriev I.V."/>
            <person name="Kubicek C.P."/>
            <person name="Druzhinina I.S."/>
        </authorList>
    </citation>
    <scope>NUCLEOTIDE SEQUENCE [LARGE SCALE GENOMIC DNA]</scope>
    <source>
        <strain evidence="2 3">ATCC 18648</strain>
    </source>
</reference>
<keyword evidence="3" id="KW-1185">Reference proteome</keyword>
<name>A0A2T4BUF8_TRILO</name>
<proteinExistence type="predicted"/>
<dbReference type="AlphaFoldDB" id="A0A2T4BUF8"/>
<evidence type="ECO:0000256" key="1">
    <source>
        <dbReference type="SAM" id="MobiDB-lite"/>
    </source>
</evidence>
<feature type="region of interest" description="Disordered" evidence="1">
    <location>
        <begin position="66"/>
        <end position="85"/>
    </location>
</feature>
<feature type="compositionally biased region" description="Polar residues" evidence="1">
    <location>
        <begin position="66"/>
        <end position="77"/>
    </location>
</feature>
<organism evidence="2 3">
    <name type="scientific">Trichoderma longibrachiatum ATCC 18648</name>
    <dbReference type="NCBI Taxonomy" id="983965"/>
    <lineage>
        <taxon>Eukaryota</taxon>
        <taxon>Fungi</taxon>
        <taxon>Dikarya</taxon>
        <taxon>Ascomycota</taxon>
        <taxon>Pezizomycotina</taxon>
        <taxon>Sordariomycetes</taxon>
        <taxon>Hypocreomycetidae</taxon>
        <taxon>Hypocreales</taxon>
        <taxon>Hypocreaceae</taxon>
        <taxon>Trichoderma</taxon>
    </lineage>
</organism>
<sequence length="85" mass="8803">MPCLPAPLQGIQLVGGCAHARPNSISLAPSINGVRGHELATQKGPPVIITPGPVLPLAIALQTSWKTSNVSPDQQPSDALFPYSL</sequence>
<dbReference type="Proteomes" id="UP000240760">
    <property type="component" value="Unassembled WGS sequence"/>
</dbReference>
<gene>
    <name evidence="2" type="ORF">M440DRAFT_1068574</name>
</gene>
<dbReference type="EMBL" id="KZ679139">
    <property type="protein sequence ID" value="PTB72953.1"/>
    <property type="molecule type" value="Genomic_DNA"/>
</dbReference>
<protein>
    <submittedName>
        <fullName evidence="2">Uncharacterized protein</fullName>
    </submittedName>
</protein>
<accession>A0A2T4BUF8</accession>
<evidence type="ECO:0000313" key="3">
    <source>
        <dbReference type="Proteomes" id="UP000240760"/>
    </source>
</evidence>